<dbReference type="GO" id="GO:0015562">
    <property type="term" value="F:efflux transmembrane transporter activity"/>
    <property type="evidence" value="ECO:0007669"/>
    <property type="project" value="InterPro"/>
</dbReference>
<keyword evidence="6" id="KW-0472">Membrane</keyword>
<dbReference type="GO" id="GO:0009279">
    <property type="term" value="C:cell outer membrane"/>
    <property type="evidence" value="ECO:0007669"/>
    <property type="project" value="UniProtKB-SubCell"/>
</dbReference>
<dbReference type="GO" id="GO:1990281">
    <property type="term" value="C:efflux pump complex"/>
    <property type="evidence" value="ECO:0007669"/>
    <property type="project" value="TreeGrafter"/>
</dbReference>
<keyword evidence="8" id="KW-0175">Coiled coil</keyword>
<dbReference type="STRING" id="649349.Lbys_2501"/>
<keyword evidence="9" id="KW-0732">Signal</keyword>
<dbReference type="EMBL" id="CP002305">
    <property type="protein sequence ID" value="ADQ18165.1"/>
    <property type="molecule type" value="Genomic_DNA"/>
</dbReference>
<dbReference type="PANTHER" id="PTHR30026">
    <property type="entry name" value="OUTER MEMBRANE PROTEIN TOLC"/>
    <property type="match status" value="1"/>
</dbReference>
<evidence type="ECO:0000256" key="1">
    <source>
        <dbReference type="ARBA" id="ARBA00004442"/>
    </source>
</evidence>
<evidence type="ECO:0000313" key="10">
    <source>
        <dbReference type="EMBL" id="ADQ18165.1"/>
    </source>
</evidence>
<dbReference type="InterPro" id="IPR003423">
    <property type="entry name" value="OMP_efflux"/>
</dbReference>
<feature type="coiled-coil region" evidence="8">
    <location>
        <begin position="344"/>
        <end position="378"/>
    </location>
</feature>
<gene>
    <name evidence="10" type="ordered locus">Lbys_2501</name>
</gene>
<protein>
    <submittedName>
        <fullName evidence="10">Outer membrane efflux protein</fullName>
    </submittedName>
</protein>
<evidence type="ECO:0000256" key="9">
    <source>
        <dbReference type="SAM" id="SignalP"/>
    </source>
</evidence>
<comment type="subcellular location">
    <subcellularLocation>
        <location evidence="1">Cell outer membrane</location>
    </subcellularLocation>
</comment>
<dbReference type="AlphaFoldDB" id="E4RYC9"/>
<feature type="chain" id="PRO_5003188549" evidence="9">
    <location>
        <begin position="18"/>
        <end position="459"/>
    </location>
</feature>
<dbReference type="RefSeq" id="WP_013409205.1">
    <property type="nucleotide sequence ID" value="NC_014655.1"/>
</dbReference>
<evidence type="ECO:0000256" key="8">
    <source>
        <dbReference type="SAM" id="Coils"/>
    </source>
</evidence>
<evidence type="ECO:0000256" key="6">
    <source>
        <dbReference type="ARBA" id="ARBA00023136"/>
    </source>
</evidence>
<dbReference type="GO" id="GO:0015288">
    <property type="term" value="F:porin activity"/>
    <property type="evidence" value="ECO:0007669"/>
    <property type="project" value="TreeGrafter"/>
</dbReference>
<evidence type="ECO:0000256" key="3">
    <source>
        <dbReference type="ARBA" id="ARBA00022448"/>
    </source>
</evidence>
<reference key="1">
    <citation type="submission" date="2010-11" db="EMBL/GenBank/DDBJ databases">
        <title>The complete genome of Leadbetterella byssophila DSM 17132.</title>
        <authorList>
            <consortium name="US DOE Joint Genome Institute (JGI-PGF)"/>
            <person name="Lucas S."/>
            <person name="Copeland A."/>
            <person name="Lapidus A."/>
            <person name="Glavina del Rio T."/>
            <person name="Dalin E."/>
            <person name="Tice H."/>
            <person name="Bruce D."/>
            <person name="Goodwin L."/>
            <person name="Pitluck S."/>
            <person name="Kyrpides N."/>
            <person name="Mavromatis K."/>
            <person name="Ivanova N."/>
            <person name="Teshima H."/>
            <person name="Brettin T."/>
            <person name="Detter J.C."/>
            <person name="Han C."/>
            <person name="Tapia R."/>
            <person name="Land M."/>
            <person name="Hauser L."/>
            <person name="Markowitz V."/>
            <person name="Cheng J.-F."/>
            <person name="Hugenholtz P."/>
            <person name="Woyke T."/>
            <person name="Wu D."/>
            <person name="Tindall B."/>
            <person name="Pomrenke H.G."/>
            <person name="Brambilla E."/>
            <person name="Klenk H.-P."/>
            <person name="Eisen J.A."/>
        </authorList>
    </citation>
    <scope>NUCLEOTIDE SEQUENCE [LARGE SCALE GENOMIC DNA]</scope>
    <source>
        <strain>DSM 17132</strain>
    </source>
</reference>
<evidence type="ECO:0000256" key="4">
    <source>
        <dbReference type="ARBA" id="ARBA00022452"/>
    </source>
</evidence>
<sequence length="459" mass="51077">MQKTLLLLLIATLPLKAADTPPTLRELLEQALQKNYKTQVAQQKVNISHIEKQQLKDAYLPTAEVSGSYGFMTQNVSIKSDATTIYLEDGAHPLPGLDNGLTTKGNLARATLDVNALLYSGGKIPALKKAVDQKILAQEAAVEKENQQVIEEVIKAYDQLALLDQVKQLLDESQKRLDVHQKTADKALEYGLITKYEHQKLQLAQSQLKHKQVNYEGQRSLLLEQLAMLTGVEKTKLSELHPSLETLETASAPLSVDKRPELIALDHIIQANKFKVEAEKTWWKPKVAVSASAGYLNLFDATIKGKTALPYNLGYNTLHTNSLQLAPDIRIGIGFKWEIFDGFKGKKEIQKAKTETLIAEAEKEEAEELLNLNLLKNRTELTTVQEELALKQTQMLLAKDALDVATKEFKTGLIKSSELIDAENDYLAAALDYQKSLFNQRRTAVGLLKASGSLQIDKL</sequence>
<dbReference type="eggNOG" id="COG1538">
    <property type="taxonomic scope" value="Bacteria"/>
</dbReference>
<comment type="similarity">
    <text evidence="2">Belongs to the outer membrane factor (OMF) (TC 1.B.17) family.</text>
</comment>
<keyword evidence="4" id="KW-1134">Transmembrane beta strand</keyword>
<evidence type="ECO:0000256" key="5">
    <source>
        <dbReference type="ARBA" id="ARBA00022692"/>
    </source>
</evidence>
<feature type="signal peptide" evidence="9">
    <location>
        <begin position="1"/>
        <end position="17"/>
    </location>
</feature>
<dbReference type="Gene3D" id="1.20.1600.10">
    <property type="entry name" value="Outer membrane efflux proteins (OEP)"/>
    <property type="match status" value="1"/>
</dbReference>
<evidence type="ECO:0000313" key="11">
    <source>
        <dbReference type="Proteomes" id="UP000007435"/>
    </source>
</evidence>
<keyword evidence="3" id="KW-0813">Transport</keyword>
<name>E4RYC9_LEAB4</name>
<proteinExistence type="inferred from homology"/>
<keyword evidence="5" id="KW-0812">Transmembrane</keyword>
<keyword evidence="7" id="KW-0998">Cell outer membrane</keyword>
<evidence type="ECO:0000256" key="2">
    <source>
        <dbReference type="ARBA" id="ARBA00007613"/>
    </source>
</evidence>
<dbReference type="KEGG" id="lby:Lbys_2501"/>
<dbReference type="SUPFAM" id="SSF56954">
    <property type="entry name" value="Outer membrane efflux proteins (OEP)"/>
    <property type="match status" value="1"/>
</dbReference>
<dbReference type="HOGENOM" id="CLU_012817_10_3_10"/>
<organism evidence="10 11">
    <name type="scientific">Leadbetterella byssophila (strain DSM 17132 / JCM 16389 / KACC 11308 / NBRC 106382 / 4M15)</name>
    <dbReference type="NCBI Taxonomy" id="649349"/>
    <lineage>
        <taxon>Bacteria</taxon>
        <taxon>Pseudomonadati</taxon>
        <taxon>Bacteroidota</taxon>
        <taxon>Cytophagia</taxon>
        <taxon>Cytophagales</taxon>
        <taxon>Leadbetterellaceae</taxon>
        <taxon>Leadbetterella</taxon>
    </lineage>
</organism>
<dbReference type="PANTHER" id="PTHR30026:SF20">
    <property type="entry name" value="OUTER MEMBRANE PROTEIN TOLC"/>
    <property type="match status" value="1"/>
</dbReference>
<dbReference type="Pfam" id="PF02321">
    <property type="entry name" value="OEP"/>
    <property type="match status" value="2"/>
</dbReference>
<dbReference type="OrthoDB" id="1674454at2"/>
<dbReference type="Proteomes" id="UP000007435">
    <property type="component" value="Chromosome"/>
</dbReference>
<accession>E4RYC9</accession>
<evidence type="ECO:0000256" key="7">
    <source>
        <dbReference type="ARBA" id="ARBA00023237"/>
    </source>
</evidence>
<reference evidence="10 11" key="2">
    <citation type="journal article" date="2011" name="Stand. Genomic Sci.">
        <title>Complete genome sequence of Leadbetterella byssophila type strain (4M15).</title>
        <authorList>
            <person name="Abt B."/>
            <person name="Teshima H."/>
            <person name="Lucas S."/>
            <person name="Lapidus A."/>
            <person name="Del Rio T.G."/>
            <person name="Nolan M."/>
            <person name="Tice H."/>
            <person name="Cheng J.F."/>
            <person name="Pitluck S."/>
            <person name="Liolios K."/>
            <person name="Pagani I."/>
            <person name="Ivanova N."/>
            <person name="Mavromatis K."/>
            <person name="Pati A."/>
            <person name="Tapia R."/>
            <person name="Han C."/>
            <person name="Goodwin L."/>
            <person name="Chen A."/>
            <person name="Palaniappan K."/>
            <person name="Land M."/>
            <person name="Hauser L."/>
            <person name="Chang Y.J."/>
            <person name="Jeffries C.D."/>
            <person name="Rohde M."/>
            <person name="Goker M."/>
            <person name="Tindall B.J."/>
            <person name="Detter J.C."/>
            <person name="Woyke T."/>
            <person name="Bristow J."/>
            <person name="Eisen J.A."/>
            <person name="Markowitz V."/>
            <person name="Hugenholtz P."/>
            <person name="Klenk H.P."/>
            <person name="Kyrpides N.C."/>
        </authorList>
    </citation>
    <scope>NUCLEOTIDE SEQUENCE [LARGE SCALE GENOMIC DNA]</scope>
    <source>
        <strain evidence="11">DSM 17132 / JCM 16389 / KACC 11308 / NBRC 106382 / 4M15</strain>
    </source>
</reference>
<dbReference type="InterPro" id="IPR051906">
    <property type="entry name" value="TolC-like"/>
</dbReference>
<keyword evidence="11" id="KW-1185">Reference proteome</keyword>